<protein>
    <submittedName>
        <fullName evidence="3">Uncharacterized protein conserved in bacteria</fullName>
    </submittedName>
</protein>
<dbReference type="EMBL" id="DF820465">
    <property type="protein sequence ID" value="GAK57309.1"/>
    <property type="molecule type" value="Genomic_DNA"/>
</dbReference>
<dbReference type="AlphaFoldDB" id="A0A081BYA4"/>
<dbReference type="Pfam" id="PF24850">
    <property type="entry name" value="CC_BshC"/>
    <property type="match status" value="1"/>
</dbReference>
<feature type="domain" description="Bacillithiol biosynthesis BshC C-terminal coiled-coil" evidence="2">
    <location>
        <begin position="257"/>
        <end position="396"/>
    </location>
</feature>
<sequence>MEKNVVTGQQLGLLGGPLYTTYKVLGAIHYAREIGGNHIYWLESNDADFSEINHIDYLDANSELRTLTWDIDSQGYSCGLIEVDSLLVALLNEFFDTLRQTEFTPALRELALRCYVPGYTLGKASCLLAKALFGRFDIELFDPSKHMFKAFIKSFLLREAERTPVGEQCNLFCMQGKRRESVFKAKDGYYLRDGSRVNLEEYDLVPNVKTRNVCQDAYFDTHTYIAGPGEVKYIQELDPIYEFHGVRKANVVPRMSVTLLEPKTLRLLNKHAIELQDALILEKPKLVKKVLKAQTGFDYKELTQRARQLTKEYLTAVQQLGVNISKMERCLYEAIKEDLGEQRSREKARLEKTLKDAETLSDLLIPFGQRQERVFNLFYYMNLYGGLALIDWLYARYDPALETLEISS</sequence>
<name>A0A081BYA4_VECG1</name>
<dbReference type="Pfam" id="PF10079">
    <property type="entry name" value="Rossmann-like_BshC"/>
    <property type="match status" value="2"/>
</dbReference>
<proteinExistence type="predicted"/>
<evidence type="ECO:0000313" key="4">
    <source>
        <dbReference type="Proteomes" id="UP000030661"/>
    </source>
</evidence>
<keyword evidence="4" id="KW-1185">Reference proteome</keyword>
<organism evidence="3 4">
    <name type="scientific">Vecturithrix granuli</name>
    <dbReference type="NCBI Taxonomy" id="1499967"/>
    <lineage>
        <taxon>Bacteria</taxon>
        <taxon>Candidatus Moduliflexota</taxon>
        <taxon>Candidatus Vecturitrichia</taxon>
        <taxon>Candidatus Vecturitrichales</taxon>
        <taxon>Candidatus Vecturitrichaceae</taxon>
        <taxon>Candidatus Vecturithrix</taxon>
    </lineage>
</organism>
<feature type="domain" description="Bacillithiol biosynthesis BshC N-terminal Rossmann-like" evidence="1">
    <location>
        <begin position="167"/>
        <end position="255"/>
    </location>
</feature>
<accession>A0A081BYA4</accession>
<feature type="domain" description="Bacillithiol biosynthesis BshC N-terminal Rossmann-like" evidence="1">
    <location>
        <begin position="5"/>
        <end position="160"/>
    </location>
</feature>
<reference evidence="3 4" key="1">
    <citation type="journal article" date="2015" name="PeerJ">
        <title>First genomic representation of candidate bacterial phylum KSB3 points to enhanced environmental sensing as a trigger of wastewater bulking.</title>
        <authorList>
            <person name="Sekiguchi Y."/>
            <person name="Ohashi A."/>
            <person name="Parks D.H."/>
            <person name="Yamauchi T."/>
            <person name="Tyson G.W."/>
            <person name="Hugenholtz P."/>
        </authorList>
    </citation>
    <scope>NUCLEOTIDE SEQUENCE [LARGE SCALE GENOMIC DNA]</scope>
</reference>
<dbReference type="HOGENOM" id="CLU_672057_0_0_0"/>
<dbReference type="InterPro" id="IPR055399">
    <property type="entry name" value="CC_BshC"/>
</dbReference>
<evidence type="ECO:0000313" key="3">
    <source>
        <dbReference type="EMBL" id="GAK57309.1"/>
    </source>
</evidence>
<dbReference type="Proteomes" id="UP000030661">
    <property type="component" value="Unassembled WGS sequence"/>
</dbReference>
<evidence type="ECO:0000259" key="1">
    <source>
        <dbReference type="Pfam" id="PF10079"/>
    </source>
</evidence>
<evidence type="ECO:0000259" key="2">
    <source>
        <dbReference type="Pfam" id="PF24850"/>
    </source>
</evidence>
<dbReference type="eggNOG" id="COG4365">
    <property type="taxonomic scope" value="Bacteria"/>
</dbReference>
<gene>
    <name evidence="3" type="ORF">U27_04274</name>
</gene>
<dbReference type="STRING" id="1499967.U27_04274"/>
<dbReference type="InterPro" id="IPR055398">
    <property type="entry name" value="Rossmann-like_BshC"/>
</dbReference>